<name>A0ABY3X8Z9_9GAMM</name>
<evidence type="ECO:0000313" key="2">
    <source>
        <dbReference type="EMBL" id="UNP29029.1"/>
    </source>
</evidence>
<gene>
    <name evidence="2" type="ORF">MOV92_21585</name>
</gene>
<feature type="transmembrane region" description="Helical" evidence="1">
    <location>
        <begin position="42"/>
        <end position="61"/>
    </location>
</feature>
<organism evidence="2 3">
    <name type="scientific">Lysobacter gummosus</name>
    <dbReference type="NCBI Taxonomy" id="262324"/>
    <lineage>
        <taxon>Bacteria</taxon>
        <taxon>Pseudomonadati</taxon>
        <taxon>Pseudomonadota</taxon>
        <taxon>Gammaproteobacteria</taxon>
        <taxon>Lysobacterales</taxon>
        <taxon>Lysobacteraceae</taxon>
        <taxon>Lysobacter</taxon>
    </lineage>
</organism>
<evidence type="ECO:0000256" key="1">
    <source>
        <dbReference type="SAM" id="Phobius"/>
    </source>
</evidence>
<dbReference type="RefSeq" id="WP_057944548.1">
    <property type="nucleotide sequence ID" value="NZ_CP011131.1"/>
</dbReference>
<reference evidence="2 3" key="1">
    <citation type="submission" date="2022-03" db="EMBL/GenBank/DDBJ databases">
        <title>Complete genome sequence of Lysobacter capsici VKM B-2533 and Lysobacter gummosus 10.1.1, promising sources of lytic agents.</title>
        <authorList>
            <person name="Tarlachkov S.V."/>
            <person name="Kudryakova I.V."/>
            <person name="Afoshin A.S."/>
            <person name="Leontyevskaya E.A."/>
            <person name="Leontyevskaya N.V."/>
        </authorList>
    </citation>
    <scope>NUCLEOTIDE SEQUENCE [LARGE SCALE GENOMIC DNA]</scope>
    <source>
        <strain evidence="2 3">10.1.1</strain>
    </source>
</reference>
<keyword evidence="1" id="KW-0812">Transmembrane</keyword>
<accession>A0ABY3X8Z9</accession>
<keyword evidence="3" id="KW-1185">Reference proteome</keyword>
<dbReference type="EMBL" id="CP093547">
    <property type="protein sequence ID" value="UNP29029.1"/>
    <property type="molecule type" value="Genomic_DNA"/>
</dbReference>
<feature type="transmembrane region" description="Helical" evidence="1">
    <location>
        <begin position="97"/>
        <end position="118"/>
    </location>
</feature>
<feature type="transmembrane region" description="Helical" evidence="1">
    <location>
        <begin position="73"/>
        <end position="91"/>
    </location>
</feature>
<evidence type="ECO:0000313" key="3">
    <source>
        <dbReference type="Proteomes" id="UP000829194"/>
    </source>
</evidence>
<dbReference type="Proteomes" id="UP000829194">
    <property type="component" value="Chromosome"/>
</dbReference>
<keyword evidence="1" id="KW-0472">Membrane</keyword>
<proteinExistence type="predicted"/>
<keyword evidence="1" id="KW-1133">Transmembrane helix</keyword>
<sequence>MRLILRSLLAMVAAAAVLVLVNLAGGEVARWLGLAPGGNARLGWDLAWTIAGGIAAIATAARCAAAAARGHALACLGLVALVTVYAVVQLGGDFPRWFNAGLVLGLPLQGWLGMRWGVRRASA</sequence>
<protein>
    <submittedName>
        <fullName evidence="2">Uncharacterized protein</fullName>
    </submittedName>
</protein>